<feature type="signal peptide" evidence="1">
    <location>
        <begin position="1"/>
        <end position="18"/>
    </location>
</feature>
<organism evidence="2 3">
    <name type="scientific">Podospora appendiculata</name>
    <dbReference type="NCBI Taxonomy" id="314037"/>
    <lineage>
        <taxon>Eukaryota</taxon>
        <taxon>Fungi</taxon>
        <taxon>Dikarya</taxon>
        <taxon>Ascomycota</taxon>
        <taxon>Pezizomycotina</taxon>
        <taxon>Sordariomycetes</taxon>
        <taxon>Sordariomycetidae</taxon>
        <taxon>Sordariales</taxon>
        <taxon>Podosporaceae</taxon>
        <taxon>Podospora</taxon>
    </lineage>
</organism>
<evidence type="ECO:0000313" key="2">
    <source>
        <dbReference type="EMBL" id="KAK3680883.1"/>
    </source>
</evidence>
<sequence>MPWLTCFLLSVLVRLLGAGCRVSPLSRFFRVLAFFEIRCRFQNGGLVRVICWGGVGAGMLWCDAPILDIRVKPGAVPIAVFCSVHGCSSSS</sequence>
<reference evidence="2" key="1">
    <citation type="journal article" date="2023" name="Mol. Phylogenet. Evol.">
        <title>Genome-scale phylogeny and comparative genomics of the fungal order Sordariales.</title>
        <authorList>
            <person name="Hensen N."/>
            <person name="Bonometti L."/>
            <person name="Westerberg I."/>
            <person name="Brannstrom I.O."/>
            <person name="Guillou S."/>
            <person name="Cros-Aarteil S."/>
            <person name="Calhoun S."/>
            <person name="Haridas S."/>
            <person name="Kuo A."/>
            <person name="Mondo S."/>
            <person name="Pangilinan J."/>
            <person name="Riley R."/>
            <person name="LaButti K."/>
            <person name="Andreopoulos B."/>
            <person name="Lipzen A."/>
            <person name="Chen C."/>
            <person name="Yan M."/>
            <person name="Daum C."/>
            <person name="Ng V."/>
            <person name="Clum A."/>
            <person name="Steindorff A."/>
            <person name="Ohm R.A."/>
            <person name="Martin F."/>
            <person name="Silar P."/>
            <person name="Natvig D.O."/>
            <person name="Lalanne C."/>
            <person name="Gautier V."/>
            <person name="Ament-Velasquez S.L."/>
            <person name="Kruys A."/>
            <person name="Hutchinson M.I."/>
            <person name="Powell A.J."/>
            <person name="Barry K."/>
            <person name="Miller A.N."/>
            <person name="Grigoriev I.V."/>
            <person name="Debuchy R."/>
            <person name="Gladieux P."/>
            <person name="Hiltunen Thoren M."/>
            <person name="Johannesson H."/>
        </authorList>
    </citation>
    <scope>NUCLEOTIDE SEQUENCE</scope>
    <source>
        <strain evidence="2">CBS 314.62</strain>
    </source>
</reference>
<dbReference type="AlphaFoldDB" id="A0AAE1C710"/>
<evidence type="ECO:0000313" key="3">
    <source>
        <dbReference type="Proteomes" id="UP001270362"/>
    </source>
</evidence>
<evidence type="ECO:0000256" key="1">
    <source>
        <dbReference type="SAM" id="SignalP"/>
    </source>
</evidence>
<comment type="caution">
    <text evidence="2">The sequence shown here is derived from an EMBL/GenBank/DDBJ whole genome shotgun (WGS) entry which is preliminary data.</text>
</comment>
<protein>
    <recommendedName>
        <fullName evidence="4">Secreted protein</fullName>
    </recommendedName>
</protein>
<gene>
    <name evidence="2" type="ORF">B0T22DRAFT_314171</name>
</gene>
<reference evidence="2" key="2">
    <citation type="submission" date="2023-06" db="EMBL/GenBank/DDBJ databases">
        <authorList>
            <consortium name="Lawrence Berkeley National Laboratory"/>
            <person name="Haridas S."/>
            <person name="Hensen N."/>
            <person name="Bonometti L."/>
            <person name="Westerberg I."/>
            <person name="Brannstrom I.O."/>
            <person name="Guillou S."/>
            <person name="Cros-Aarteil S."/>
            <person name="Calhoun S."/>
            <person name="Kuo A."/>
            <person name="Mondo S."/>
            <person name="Pangilinan J."/>
            <person name="Riley R."/>
            <person name="Labutti K."/>
            <person name="Andreopoulos B."/>
            <person name="Lipzen A."/>
            <person name="Chen C."/>
            <person name="Yanf M."/>
            <person name="Daum C."/>
            <person name="Ng V."/>
            <person name="Clum A."/>
            <person name="Steindorff A."/>
            <person name="Ohm R."/>
            <person name="Martin F."/>
            <person name="Silar P."/>
            <person name="Natvig D."/>
            <person name="Lalanne C."/>
            <person name="Gautier V."/>
            <person name="Ament-Velasquez S.L."/>
            <person name="Kruys A."/>
            <person name="Hutchinson M.I."/>
            <person name="Powell A.J."/>
            <person name="Barry K."/>
            <person name="Miller A.N."/>
            <person name="Grigoriev I.V."/>
            <person name="Debuchy R."/>
            <person name="Gladieux P."/>
            <person name="Thoren M.H."/>
            <person name="Johannesson H."/>
        </authorList>
    </citation>
    <scope>NUCLEOTIDE SEQUENCE</scope>
    <source>
        <strain evidence="2">CBS 314.62</strain>
    </source>
</reference>
<name>A0AAE1C710_9PEZI</name>
<accession>A0AAE1C710</accession>
<proteinExistence type="predicted"/>
<evidence type="ECO:0008006" key="4">
    <source>
        <dbReference type="Google" id="ProtNLM"/>
    </source>
</evidence>
<keyword evidence="3" id="KW-1185">Reference proteome</keyword>
<dbReference type="Proteomes" id="UP001270362">
    <property type="component" value="Unassembled WGS sequence"/>
</dbReference>
<keyword evidence="1" id="KW-0732">Signal</keyword>
<feature type="chain" id="PRO_5042270167" description="Secreted protein" evidence="1">
    <location>
        <begin position="19"/>
        <end position="91"/>
    </location>
</feature>
<dbReference type="EMBL" id="JAULSO010000009">
    <property type="protein sequence ID" value="KAK3680883.1"/>
    <property type="molecule type" value="Genomic_DNA"/>
</dbReference>